<comment type="subcellular location">
    <subcellularLocation>
        <location evidence="1">Nucleus</location>
    </subcellularLocation>
</comment>
<gene>
    <name evidence="9" type="primary">Atf4_1</name>
    <name evidence="9" type="ORF">FJT64_021572</name>
</gene>
<reference evidence="9 10" key="1">
    <citation type="submission" date="2019-07" db="EMBL/GenBank/DDBJ databases">
        <title>Draft genome assembly of a fouling barnacle, Amphibalanus amphitrite (Darwin, 1854): The first reference genome for Thecostraca.</title>
        <authorList>
            <person name="Kim W."/>
        </authorList>
    </citation>
    <scope>NUCLEOTIDE SEQUENCE [LARGE SCALE GENOMIC DNA]</scope>
    <source>
        <strain evidence="9">SNU_AA5</strain>
        <tissue evidence="9">Soma without cirri and trophi</tissue>
    </source>
</reference>
<protein>
    <submittedName>
        <fullName evidence="9">Cyclic AMP-dependent transcription factor ATF-4</fullName>
    </submittedName>
</protein>
<dbReference type="OrthoDB" id="5847285at2759"/>
<dbReference type="SUPFAM" id="SSF57959">
    <property type="entry name" value="Leucine zipper domain"/>
    <property type="match status" value="1"/>
</dbReference>
<evidence type="ECO:0000256" key="3">
    <source>
        <dbReference type="ARBA" id="ARBA00023015"/>
    </source>
</evidence>
<dbReference type="GO" id="GO:0001228">
    <property type="term" value="F:DNA-binding transcription activator activity, RNA polymerase II-specific"/>
    <property type="evidence" value="ECO:0007669"/>
    <property type="project" value="TreeGrafter"/>
</dbReference>
<evidence type="ECO:0000256" key="1">
    <source>
        <dbReference type="ARBA" id="ARBA00004123"/>
    </source>
</evidence>
<evidence type="ECO:0000256" key="7">
    <source>
        <dbReference type="SAM" id="MobiDB-lite"/>
    </source>
</evidence>
<dbReference type="FunFam" id="1.20.5.170:FF:000021">
    <property type="entry name" value="Cyclic AMP-dependent transcription factor ATF-4"/>
    <property type="match status" value="1"/>
</dbReference>
<comment type="caution">
    <text evidence="9">The sequence shown here is derived from an EMBL/GenBank/DDBJ whole genome shotgun (WGS) entry which is preliminary data.</text>
</comment>
<feature type="region of interest" description="Disordered" evidence="7">
    <location>
        <begin position="72"/>
        <end position="99"/>
    </location>
</feature>
<evidence type="ECO:0000256" key="5">
    <source>
        <dbReference type="ARBA" id="ARBA00023163"/>
    </source>
</evidence>
<dbReference type="SMART" id="SM00338">
    <property type="entry name" value="BRLZ"/>
    <property type="match status" value="1"/>
</dbReference>
<dbReference type="Pfam" id="PF00170">
    <property type="entry name" value="bZIP_1"/>
    <property type="match status" value="1"/>
</dbReference>
<dbReference type="CDD" id="cd14692">
    <property type="entry name" value="bZIP_ATF4"/>
    <property type="match status" value="1"/>
</dbReference>
<keyword evidence="4" id="KW-0238">DNA-binding</keyword>
<dbReference type="PANTHER" id="PTHR13044:SF14">
    <property type="entry name" value="CRYPTOCEPHAL, ISOFORM A"/>
    <property type="match status" value="1"/>
</dbReference>
<evidence type="ECO:0000256" key="4">
    <source>
        <dbReference type="ARBA" id="ARBA00023125"/>
    </source>
</evidence>
<dbReference type="AlphaFoldDB" id="A0A6A4WX43"/>
<keyword evidence="6" id="KW-0539">Nucleus</keyword>
<feature type="domain" description="BZIP" evidence="8">
    <location>
        <begin position="194"/>
        <end position="257"/>
    </location>
</feature>
<dbReference type="Proteomes" id="UP000440578">
    <property type="component" value="Unassembled WGS sequence"/>
</dbReference>
<dbReference type="PROSITE" id="PS00036">
    <property type="entry name" value="BZIP_BASIC"/>
    <property type="match status" value="1"/>
</dbReference>
<dbReference type="PROSITE" id="PS50217">
    <property type="entry name" value="BZIP"/>
    <property type="match status" value="1"/>
</dbReference>
<evidence type="ECO:0000256" key="6">
    <source>
        <dbReference type="ARBA" id="ARBA00023242"/>
    </source>
</evidence>
<dbReference type="InterPro" id="IPR046347">
    <property type="entry name" value="bZIP_sf"/>
</dbReference>
<organism evidence="9 10">
    <name type="scientific">Amphibalanus amphitrite</name>
    <name type="common">Striped barnacle</name>
    <name type="synonym">Balanus amphitrite</name>
    <dbReference type="NCBI Taxonomy" id="1232801"/>
    <lineage>
        <taxon>Eukaryota</taxon>
        <taxon>Metazoa</taxon>
        <taxon>Ecdysozoa</taxon>
        <taxon>Arthropoda</taxon>
        <taxon>Crustacea</taxon>
        <taxon>Multicrustacea</taxon>
        <taxon>Cirripedia</taxon>
        <taxon>Thoracica</taxon>
        <taxon>Thoracicalcarea</taxon>
        <taxon>Balanomorpha</taxon>
        <taxon>Balanoidea</taxon>
        <taxon>Balanidae</taxon>
        <taxon>Amphibalaninae</taxon>
        <taxon>Amphibalanus</taxon>
    </lineage>
</organism>
<sequence>MLILLASVSGQCIEGARVLTGASINCIMAVSEDLFLGPSDPVPSLPTCEANCLLDELLSAPPSPPMFDTLTPPPPLSPPEGSLCTSTAGGSVTSSAGGSPAGCLAPEPLVELMPPPAMSPDPLMPQQMSLDHWVPTLTPPLPEPLSPPSGCDESRGLMATPPDWSPPTLAPPAKRRQARPRPYDKQARRQITEEERRQRKKEQNKSAATRYRQKKKEEQELISTDQEQLEAHNAQLKERVNTLTRELSYLKHLMKEVIKFKRSM</sequence>
<evidence type="ECO:0000313" key="9">
    <source>
        <dbReference type="EMBL" id="KAF0307018.1"/>
    </source>
</evidence>
<dbReference type="PANTHER" id="PTHR13044">
    <property type="entry name" value="ACTIVATING TRANSCRIPTION FACTOR ATF 4/5"/>
    <property type="match status" value="1"/>
</dbReference>
<dbReference type="GO" id="GO:0000977">
    <property type="term" value="F:RNA polymerase II transcription regulatory region sequence-specific DNA binding"/>
    <property type="evidence" value="ECO:0007669"/>
    <property type="project" value="TreeGrafter"/>
</dbReference>
<evidence type="ECO:0000259" key="8">
    <source>
        <dbReference type="PROSITE" id="PS50217"/>
    </source>
</evidence>
<evidence type="ECO:0000256" key="2">
    <source>
        <dbReference type="ARBA" id="ARBA00007163"/>
    </source>
</evidence>
<dbReference type="Gene3D" id="1.20.5.170">
    <property type="match status" value="1"/>
</dbReference>
<feature type="region of interest" description="Disordered" evidence="7">
    <location>
        <begin position="133"/>
        <end position="219"/>
    </location>
</feature>
<feature type="compositionally biased region" description="Low complexity" evidence="7">
    <location>
        <begin position="85"/>
        <end position="99"/>
    </location>
</feature>
<comment type="similarity">
    <text evidence="2">Belongs to the bZIP family.</text>
</comment>
<dbReference type="InterPro" id="IPR004827">
    <property type="entry name" value="bZIP"/>
</dbReference>
<feature type="compositionally biased region" description="Basic and acidic residues" evidence="7">
    <location>
        <begin position="181"/>
        <end position="204"/>
    </location>
</feature>
<dbReference type="EMBL" id="VIIS01000616">
    <property type="protein sequence ID" value="KAF0307018.1"/>
    <property type="molecule type" value="Genomic_DNA"/>
</dbReference>
<keyword evidence="5" id="KW-0804">Transcription</keyword>
<keyword evidence="10" id="KW-1185">Reference proteome</keyword>
<evidence type="ECO:0000313" key="10">
    <source>
        <dbReference type="Proteomes" id="UP000440578"/>
    </source>
</evidence>
<accession>A0A6A4WX43</accession>
<feature type="compositionally biased region" description="Pro residues" evidence="7">
    <location>
        <begin position="137"/>
        <end position="147"/>
    </location>
</feature>
<dbReference type="GO" id="GO:0005634">
    <property type="term" value="C:nucleus"/>
    <property type="evidence" value="ECO:0007669"/>
    <property type="project" value="UniProtKB-SubCell"/>
</dbReference>
<keyword evidence="3" id="KW-0805">Transcription regulation</keyword>
<proteinExistence type="inferred from homology"/>
<name>A0A6A4WX43_AMPAM</name>